<gene>
    <name evidence="8" type="ORF">EC844_10210</name>
</gene>
<evidence type="ECO:0000259" key="7">
    <source>
        <dbReference type="Pfam" id="PF04234"/>
    </source>
</evidence>
<accession>A0A4R1Y2G2</accession>
<dbReference type="InterPro" id="IPR014755">
    <property type="entry name" value="Cu-Rt/internalin_Ig-like"/>
</dbReference>
<dbReference type="InterPro" id="IPR014756">
    <property type="entry name" value="Ig_E-set"/>
</dbReference>
<comment type="caution">
    <text evidence="8">The sequence shown here is derived from an EMBL/GenBank/DDBJ whole genome shotgun (WGS) entry which is preliminary data.</text>
</comment>
<keyword evidence="3 5" id="KW-0732">Signal</keyword>
<proteinExistence type="inferred from homology"/>
<dbReference type="GO" id="GO:0006825">
    <property type="term" value="P:copper ion transport"/>
    <property type="evidence" value="ECO:0007669"/>
    <property type="project" value="InterPro"/>
</dbReference>
<keyword evidence="4 5" id="KW-0186">Copper</keyword>
<evidence type="ECO:0000313" key="9">
    <source>
        <dbReference type="Proteomes" id="UP000294963"/>
    </source>
</evidence>
<name>A0A4R1Y2G2_ACICA</name>
<dbReference type="EMBL" id="SLVJ01000002">
    <property type="protein sequence ID" value="TCM69751.1"/>
    <property type="molecule type" value="Genomic_DNA"/>
</dbReference>
<evidence type="ECO:0000256" key="4">
    <source>
        <dbReference type="ARBA" id="ARBA00023008"/>
    </source>
</evidence>
<keyword evidence="9" id="KW-1185">Reference proteome</keyword>
<dbReference type="GO" id="GO:0042597">
    <property type="term" value="C:periplasmic space"/>
    <property type="evidence" value="ECO:0007669"/>
    <property type="project" value="UniProtKB-SubCell"/>
</dbReference>
<evidence type="ECO:0000313" key="8">
    <source>
        <dbReference type="EMBL" id="TCM69751.1"/>
    </source>
</evidence>
<dbReference type="PANTHER" id="PTHR34820">
    <property type="entry name" value="INNER MEMBRANE PROTEIN YEBZ"/>
    <property type="match status" value="1"/>
</dbReference>
<feature type="domain" description="CopC" evidence="7">
    <location>
        <begin position="30"/>
        <end position="122"/>
    </location>
</feature>
<dbReference type="Pfam" id="PF04234">
    <property type="entry name" value="CopC"/>
    <property type="match status" value="1"/>
</dbReference>
<dbReference type="PANTHER" id="PTHR34820:SF4">
    <property type="entry name" value="INNER MEMBRANE PROTEIN YEBZ"/>
    <property type="match status" value="1"/>
</dbReference>
<reference evidence="8 9" key="1">
    <citation type="submission" date="2019-03" db="EMBL/GenBank/DDBJ databases">
        <title>Genomic analyses of the natural microbiome of Caenorhabditis elegans.</title>
        <authorList>
            <person name="Samuel B."/>
        </authorList>
    </citation>
    <scope>NUCLEOTIDE SEQUENCE [LARGE SCALE GENOMIC DNA]</scope>
    <source>
        <strain evidence="8 9">JUb89</strain>
    </source>
</reference>
<dbReference type="InterPro" id="IPR007348">
    <property type="entry name" value="CopC_dom"/>
</dbReference>
<evidence type="ECO:0000256" key="5">
    <source>
        <dbReference type="RuleBase" id="RU369037"/>
    </source>
</evidence>
<keyword evidence="2 5" id="KW-0479">Metal-binding</keyword>
<organism evidence="8 9">
    <name type="scientific">Acinetobacter calcoaceticus</name>
    <dbReference type="NCBI Taxonomy" id="471"/>
    <lineage>
        <taxon>Bacteria</taxon>
        <taxon>Pseudomonadati</taxon>
        <taxon>Pseudomonadota</taxon>
        <taxon>Gammaproteobacteria</taxon>
        <taxon>Moraxellales</taxon>
        <taxon>Moraxellaceae</taxon>
        <taxon>Acinetobacter</taxon>
        <taxon>Acinetobacter calcoaceticus/baumannii complex</taxon>
    </lineage>
</organism>
<comment type="subcellular location">
    <subcellularLocation>
        <location evidence="1">Cell envelope</location>
    </subcellularLocation>
    <subcellularLocation>
        <location evidence="5">Periplasm</location>
    </subcellularLocation>
</comment>
<dbReference type="GO" id="GO:0030313">
    <property type="term" value="C:cell envelope"/>
    <property type="evidence" value="ECO:0007669"/>
    <property type="project" value="UniProtKB-SubCell"/>
</dbReference>
<comment type="similarity">
    <text evidence="5">Belongs to the CopC family.</text>
</comment>
<evidence type="ECO:0000256" key="6">
    <source>
        <dbReference type="SAM" id="SignalP"/>
    </source>
</evidence>
<dbReference type="GO" id="GO:0046688">
    <property type="term" value="P:response to copper ion"/>
    <property type="evidence" value="ECO:0007669"/>
    <property type="project" value="UniProtKB-UniRule"/>
</dbReference>
<feature type="chain" id="PRO_5020520016" description="Copper resistance protein C" evidence="6">
    <location>
        <begin position="30"/>
        <end position="126"/>
    </location>
</feature>
<protein>
    <recommendedName>
        <fullName evidence="5">Copper resistance protein C</fullName>
    </recommendedName>
</protein>
<feature type="signal peptide" evidence="6">
    <location>
        <begin position="1"/>
        <end position="29"/>
    </location>
</feature>
<evidence type="ECO:0000256" key="2">
    <source>
        <dbReference type="ARBA" id="ARBA00022723"/>
    </source>
</evidence>
<dbReference type="Proteomes" id="UP000294963">
    <property type="component" value="Unassembled WGS sequence"/>
</dbReference>
<dbReference type="GO" id="GO:0005886">
    <property type="term" value="C:plasma membrane"/>
    <property type="evidence" value="ECO:0007669"/>
    <property type="project" value="TreeGrafter"/>
</dbReference>
<sequence length="126" mass="13925">MRMPALFQPRYCVILLGSALCLNTTQTFAHTQLQRSIPAANATVTTTPKSIQLQFAEPVMLMGLKLKDANNNAINIKYKPNSKSTAQHIVTLPALKNGVYQVTWNILAQDGHAIKGQYSFTLKLKP</sequence>
<evidence type="ECO:0000256" key="3">
    <source>
        <dbReference type="ARBA" id="ARBA00022729"/>
    </source>
</evidence>
<dbReference type="AlphaFoldDB" id="A0A4R1Y2G2"/>
<comment type="function">
    <text evidence="5">Involved in copper resistance.</text>
</comment>
<dbReference type="OrthoDB" id="5568545at2"/>
<dbReference type="SUPFAM" id="SSF81296">
    <property type="entry name" value="E set domains"/>
    <property type="match status" value="1"/>
</dbReference>
<evidence type="ECO:0000256" key="1">
    <source>
        <dbReference type="ARBA" id="ARBA00004196"/>
    </source>
</evidence>
<dbReference type="GO" id="GO:0005507">
    <property type="term" value="F:copper ion binding"/>
    <property type="evidence" value="ECO:0007669"/>
    <property type="project" value="UniProtKB-UniRule"/>
</dbReference>
<dbReference type="Gene3D" id="2.60.40.1220">
    <property type="match status" value="1"/>
</dbReference>
<keyword evidence="5" id="KW-0574">Periplasm</keyword>
<dbReference type="InterPro" id="IPR032694">
    <property type="entry name" value="CopC/D"/>
</dbReference>